<organism evidence="2">
    <name type="scientific">Anguilla anguilla</name>
    <name type="common">European freshwater eel</name>
    <name type="synonym">Muraena anguilla</name>
    <dbReference type="NCBI Taxonomy" id="7936"/>
    <lineage>
        <taxon>Eukaryota</taxon>
        <taxon>Metazoa</taxon>
        <taxon>Chordata</taxon>
        <taxon>Craniata</taxon>
        <taxon>Vertebrata</taxon>
        <taxon>Euteleostomi</taxon>
        <taxon>Actinopterygii</taxon>
        <taxon>Neopterygii</taxon>
        <taxon>Teleostei</taxon>
        <taxon>Anguilliformes</taxon>
        <taxon>Anguillidae</taxon>
        <taxon>Anguilla</taxon>
    </lineage>
</organism>
<accession>A0A0E9WC82</accession>
<evidence type="ECO:0000313" key="2">
    <source>
        <dbReference type="EMBL" id="JAH87185.1"/>
    </source>
</evidence>
<keyword evidence="1" id="KW-0812">Transmembrane</keyword>
<keyword evidence="1" id="KW-0472">Membrane</keyword>
<reference evidence="2" key="1">
    <citation type="submission" date="2014-11" db="EMBL/GenBank/DDBJ databases">
        <authorList>
            <person name="Amaro Gonzalez C."/>
        </authorList>
    </citation>
    <scope>NUCLEOTIDE SEQUENCE</scope>
</reference>
<sequence length="49" mass="5553">MLACHAFKIALCHLAISLSGRYRHRSFSCCHIVSFFFLLIFLAVNGMCC</sequence>
<keyword evidence="1" id="KW-1133">Transmembrane helix</keyword>
<protein>
    <submittedName>
        <fullName evidence="2">Uncharacterized protein</fullName>
    </submittedName>
</protein>
<reference evidence="2" key="2">
    <citation type="journal article" date="2015" name="Fish Shellfish Immunol.">
        <title>Early steps in the European eel (Anguilla anguilla)-Vibrio vulnificus interaction in the gills: Role of the RtxA13 toxin.</title>
        <authorList>
            <person name="Callol A."/>
            <person name="Pajuelo D."/>
            <person name="Ebbesson L."/>
            <person name="Teles M."/>
            <person name="MacKenzie S."/>
            <person name="Amaro C."/>
        </authorList>
    </citation>
    <scope>NUCLEOTIDE SEQUENCE</scope>
</reference>
<dbReference type="AlphaFoldDB" id="A0A0E9WC82"/>
<name>A0A0E9WC82_ANGAN</name>
<evidence type="ECO:0000256" key="1">
    <source>
        <dbReference type="SAM" id="Phobius"/>
    </source>
</evidence>
<dbReference type="EMBL" id="GBXM01021392">
    <property type="protein sequence ID" value="JAH87185.1"/>
    <property type="molecule type" value="Transcribed_RNA"/>
</dbReference>
<feature type="transmembrane region" description="Helical" evidence="1">
    <location>
        <begin position="26"/>
        <end position="44"/>
    </location>
</feature>
<proteinExistence type="predicted"/>